<proteinExistence type="predicted"/>
<dbReference type="GO" id="GO:0016837">
    <property type="term" value="F:carbon-oxygen lyase activity, acting on polysaccharides"/>
    <property type="evidence" value="ECO:0007669"/>
    <property type="project" value="TreeGrafter"/>
</dbReference>
<gene>
    <name evidence="4" type="ORF">LCGC14_2017870</name>
</gene>
<organism evidence="4">
    <name type="scientific">marine sediment metagenome</name>
    <dbReference type="NCBI Taxonomy" id="412755"/>
    <lineage>
        <taxon>unclassified sequences</taxon>
        <taxon>metagenomes</taxon>
        <taxon>ecological metagenomes</taxon>
    </lineage>
</organism>
<protein>
    <recommendedName>
        <fullName evidence="5">DUF1565 domain-containing protein</fullName>
    </recommendedName>
</protein>
<sequence>MTLWKCSSPRQKELRTSSLAHLQYLQSTNLPHIGIWYVSTLGSDSNDGSPQNQVLTIDFAISLASPGDVIVLGQGAHSDNFTIDKSISITSLSHYGSSFFSKIDATLITIDGAIKIRLSNLYFNPGEVKTGDAGNVEIHAENCHLQPGILGSGLQLERLVLRGCELNLPDVNFVAGCQFLIYGGNGSITQLTMAGVATISINHISLFVSGSWVSTSATTFSINNAFLGITVNFDLGTNAMNVFNSVIDVGGVYTHGTITALLQTEKELNEWYVKKSGSDAAGIGDGSQGTPYLTISKAITAASANDVIYIGSGIFVESLAVSKTLTIIGVGRETDQSSPWSKIDSTITFTNNADLVLRNIYALSN</sequence>
<evidence type="ECO:0008006" key="5">
    <source>
        <dbReference type="Google" id="ProtNLM"/>
    </source>
</evidence>
<name>A0A0F9HBQ3_9ZZZZ</name>
<evidence type="ECO:0000313" key="4">
    <source>
        <dbReference type="EMBL" id="KKL79135.1"/>
    </source>
</evidence>
<dbReference type="EMBL" id="LAZR01023256">
    <property type="protein sequence ID" value="KKL79135.1"/>
    <property type="molecule type" value="Genomic_DNA"/>
</dbReference>
<dbReference type="SUPFAM" id="SSF51126">
    <property type="entry name" value="Pectin lyase-like"/>
    <property type="match status" value="2"/>
</dbReference>
<reference evidence="4" key="1">
    <citation type="journal article" date="2015" name="Nature">
        <title>Complex archaea that bridge the gap between prokaryotes and eukaryotes.</title>
        <authorList>
            <person name="Spang A."/>
            <person name="Saw J.H."/>
            <person name="Jorgensen S.L."/>
            <person name="Zaremba-Niedzwiedzka K."/>
            <person name="Martijn J."/>
            <person name="Lind A.E."/>
            <person name="van Eijk R."/>
            <person name="Schleper C."/>
            <person name="Guy L."/>
            <person name="Ettema T.J."/>
        </authorList>
    </citation>
    <scope>NUCLEOTIDE SEQUENCE</scope>
</reference>
<comment type="caution">
    <text evidence="4">The sequence shown here is derived from an EMBL/GenBank/DDBJ whole genome shotgun (WGS) entry which is preliminary data.</text>
</comment>
<dbReference type="PANTHER" id="PTHR40088:SF2">
    <property type="entry name" value="SECRETED SUGAR HYDROLASE"/>
    <property type="match status" value="1"/>
</dbReference>
<accession>A0A0F9HBQ3</accession>
<dbReference type="PANTHER" id="PTHR40088">
    <property type="entry name" value="PECTATE LYASE (EUROFUNG)"/>
    <property type="match status" value="1"/>
</dbReference>
<evidence type="ECO:0000256" key="3">
    <source>
        <dbReference type="ARBA" id="ARBA00022729"/>
    </source>
</evidence>
<dbReference type="InterPro" id="IPR011050">
    <property type="entry name" value="Pectin_lyase_fold/virulence"/>
</dbReference>
<dbReference type="GO" id="GO:0005576">
    <property type="term" value="C:extracellular region"/>
    <property type="evidence" value="ECO:0007669"/>
    <property type="project" value="UniProtKB-SubCell"/>
</dbReference>
<evidence type="ECO:0000256" key="2">
    <source>
        <dbReference type="ARBA" id="ARBA00022525"/>
    </source>
</evidence>
<evidence type="ECO:0000256" key="1">
    <source>
        <dbReference type="ARBA" id="ARBA00004613"/>
    </source>
</evidence>
<keyword evidence="3" id="KW-0732">Signal</keyword>
<dbReference type="InterPro" id="IPR052052">
    <property type="entry name" value="Polysaccharide_Lyase_9"/>
</dbReference>
<keyword evidence="2" id="KW-0964">Secreted</keyword>
<dbReference type="Gene3D" id="2.160.20.10">
    <property type="entry name" value="Single-stranded right-handed beta-helix, Pectin lyase-like"/>
    <property type="match status" value="2"/>
</dbReference>
<comment type="subcellular location">
    <subcellularLocation>
        <location evidence="1">Secreted</location>
    </subcellularLocation>
</comment>
<dbReference type="InterPro" id="IPR012334">
    <property type="entry name" value="Pectin_lyas_fold"/>
</dbReference>
<dbReference type="AlphaFoldDB" id="A0A0F9HBQ3"/>